<evidence type="ECO:0000256" key="5">
    <source>
        <dbReference type="ARBA" id="ARBA00022741"/>
    </source>
</evidence>
<dbReference type="SMART" id="SM00433">
    <property type="entry name" value="TOP2c"/>
    <property type="match status" value="1"/>
</dbReference>
<keyword evidence="9" id="KW-0413">Isomerase</keyword>
<evidence type="ECO:0000256" key="7">
    <source>
        <dbReference type="ARBA" id="ARBA00023029"/>
    </source>
</evidence>
<dbReference type="InterPro" id="IPR013759">
    <property type="entry name" value="Topo_IIA_B_C"/>
</dbReference>
<dbReference type="SUPFAM" id="SSF56719">
    <property type="entry name" value="Type II DNA topoisomerase"/>
    <property type="match status" value="1"/>
</dbReference>
<dbReference type="GO" id="GO:0005524">
    <property type="term" value="F:ATP binding"/>
    <property type="evidence" value="ECO:0007669"/>
    <property type="project" value="UniProtKB-KW"/>
</dbReference>
<evidence type="ECO:0000256" key="3">
    <source>
        <dbReference type="ARBA" id="ARBA00010708"/>
    </source>
</evidence>
<dbReference type="CDD" id="cd00329">
    <property type="entry name" value="TopoII_MutL_Trans"/>
    <property type="match status" value="1"/>
</dbReference>
<dbReference type="Pfam" id="PF00204">
    <property type="entry name" value="DNA_gyraseB"/>
    <property type="match status" value="1"/>
</dbReference>
<comment type="catalytic activity">
    <reaction evidence="1">
        <text>ATP-dependent breakage, passage and rejoining of double-stranded DNA.</text>
        <dbReference type="EC" id="5.6.2.2"/>
    </reaction>
</comment>
<comment type="cofactor">
    <cofactor evidence="2">
        <name>Mg(2+)</name>
        <dbReference type="ChEBI" id="CHEBI:18420"/>
    </cofactor>
</comment>
<evidence type="ECO:0000256" key="8">
    <source>
        <dbReference type="ARBA" id="ARBA00023125"/>
    </source>
</evidence>
<dbReference type="SUPFAM" id="SSF54211">
    <property type="entry name" value="Ribosomal protein S5 domain 2-like"/>
    <property type="match status" value="1"/>
</dbReference>
<dbReference type="EMBL" id="BK015472">
    <property type="protein sequence ID" value="DAE08539.1"/>
    <property type="molecule type" value="Genomic_DNA"/>
</dbReference>
<evidence type="ECO:0000259" key="11">
    <source>
        <dbReference type="Pfam" id="PF02518"/>
    </source>
</evidence>
<evidence type="ECO:0000256" key="6">
    <source>
        <dbReference type="ARBA" id="ARBA00022840"/>
    </source>
</evidence>
<dbReference type="GO" id="GO:0006265">
    <property type="term" value="P:DNA topological change"/>
    <property type="evidence" value="ECO:0007669"/>
    <property type="project" value="InterPro"/>
</dbReference>
<evidence type="ECO:0000256" key="1">
    <source>
        <dbReference type="ARBA" id="ARBA00000185"/>
    </source>
</evidence>
<evidence type="ECO:0000256" key="4">
    <source>
        <dbReference type="ARBA" id="ARBA00012895"/>
    </source>
</evidence>
<accession>A0A8S5PPW3</accession>
<evidence type="ECO:0000256" key="2">
    <source>
        <dbReference type="ARBA" id="ARBA00001946"/>
    </source>
</evidence>
<dbReference type="PRINTS" id="PR00418">
    <property type="entry name" value="TPI2FAMILY"/>
</dbReference>
<dbReference type="InterPro" id="IPR014721">
    <property type="entry name" value="Ribsml_uS5_D2-typ_fold_subgr"/>
</dbReference>
<dbReference type="InterPro" id="IPR013506">
    <property type="entry name" value="Topo_IIA_bsu_dom2"/>
</dbReference>
<keyword evidence="7" id="KW-0799">Topoisomerase</keyword>
<feature type="domain" description="DNA topoisomerase type IIA subunit B" evidence="10">
    <location>
        <begin position="242"/>
        <end position="406"/>
    </location>
</feature>
<dbReference type="InterPro" id="IPR020568">
    <property type="entry name" value="Ribosomal_Su5_D2-typ_SF"/>
</dbReference>
<dbReference type="Pfam" id="PF02518">
    <property type="entry name" value="HATPase_c"/>
    <property type="match status" value="1"/>
</dbReference>
<dbReference type="InterPro" id="IPR001241">
    <property type="entry name" value="Topo_IIA"/>
</dbReference>
<dbReference type="GO" id="GO:0003918">
    <property type="term" value="F:DNA topoisomerase type II (double strand cut, ATP-hydrolyzing) activity"/>
    <property type="evidence" value="ECO:0007669"/>
    <property type="project" value="UniProtKB-EC"/>
</dbReference>
<keyword evidence="6" id="KW-0067">ATP-binding</keyword>
<evidence type="ECO:0000256" key="9">
    <source>
        <dbReference type="ARBA" id="ARBA00023235"/>
    </source>
</evidence>
<name>A0A8S5PPW3_9CAUD</name>
<evidence type="ECO:0000259" key="10">
    <source>
        <dbReference type="Pfam" id="PF00204"/>
    </source>
</evidence>
<dbReference type="InterPro" id="IPR013760">
    <property type="entry name" value="Topo_IIA-like_dom_sf"/>
</dbReference>
<dbReference type="PANTHER" id="PTHR45866">
    <property type="entry name" value="DNA GYRASE/TOPOISOMERASE SUBUNIT B"/>
    <property type="match status" value="1"/>
</dbReference>
<dbReference type="InterPro" id="IPR036890">
    <property type="entry name" value="HATPase_C_sf"/>
</dbReference>
<evidence type="ECO:0000313" key="12">
    <source>
        <dbReference type="EMBL" id="DAE08539.1"/>
    </source>
</evidence>
<keyword evidence="5" id="KW-0547">Nucleotide-binding</keyword>
<reference evidence="12" key="1">
    <citation type="journal article" date="2021" name="Proc. Natl. Acad. Sci. U.S.A.">
        <title>A Catalog of Tens of Thousands of Viruses from Human Metagenomes Reveals Hidden Associations with Chronic Diseases.</title>
        <authorList>
            <person name="Tisza M.J."/>
            <person name="Buck C.B."/>
        </authorList>
    </citation>
    <scope>NUCLEOTIDE SEQUENCE</scope>
    <source>
        <strain evidence="12">CtwwN25</strain>
    </source>
</reference>
<proteinExistence type="inferred from homology"/>
<protein>
    <recommendedName>
        <fullName evidence="4">DNA topoisomerase (ATP-hydrolyzing)</fullName>
        <ecNumber evidence="4">5.6.2.2</ecNumber>
    </recommendedName>
</protein>
<sequence>MAKKIEANNVNPDLSKFEDSIKNYGDKIKKLAFAEAVRQSPGFYIGNIGNDGWKGCLREIIQNAFDEAVRVDSPCNYVRIVFDERNQSAMVEDTGRGVPHGKMQIIYSEEHSSSHYENTKGSGYSSGTHGVGAGVAMALSEKFISTSFVLGVAHEVSFSKGKIVKPEHEVKCPKNRQGTTVYLEPDTNVLGVVSLSSHEMYALIANIVPLLPLGTKVDFTGIGADGNVLVNETLINQDGIYEYLRRKTQTPLINPITFSCDTGVMRAEAVFTYDSSDLTSAEDIISFANFTNTTGGGTHVMGFLDGVCTYLRNYMNKIYLGEKSKLSVTANDIKTGLKGAISVAHINPIFMGQFKGILSNKDIYDFVKKLTTDALDNWSKTSPGELTKLCKFIKEVAEIRAKSETEKIKLSDKYSQSKITGKPKDYVQPSGNKNLELFIVEGKSAKGPATSGRDYTMQGIFPRWGHQIAISDCKLL</sequence>
<dbReference type="EC" id="5.6.2.2" evidence="4"/>
<dbReference type="Gene3D" id="3.30.230.10">
    <property type="match status" value="1"/>
</dbReference>
<feature type="domain" description="Histidine kinase/HSP90-like ATPase" evidence="11">
    <location>
        <begin position="57"/>
        <end position="186"/>
    </location>
</feature>
<dbReference type="GO" id="GO:0003677">
    <property type="term" value="F:DNA binding"/>
    <property type="evidence" value="ECO:0007669"/>
    <property type="project" value="UniProtKB-KW"/>
</dbReference>
<organism evidence="12">
    <name type="scientific">Myoviridae sp. ctwwN25</name>
    <dbReference type="NCBI Taxonomy" id="2825209"/>
    <lineage>
        <taxon>Viruses</taxon>
        <taxon>Duplodnaviria</taxon>
        <taxon>Heunggongvirae</taxon>
        <taxon>Uroviricota</taxon>
        <taxon>Caudoviricetes</taxon>
    </lineage>
</organism>
<keyword evidence="8" id="KW-0238">DNA-binding</keyword>
<comment type="similarity">
    <text evidence="3">Belongs to the type II topoisomerase GyrB family.</text>
</comment>
<dbReference type="Gene3D" id="3.30.565.10">
    <property type="entry name" value="Histidine kinase-like ATPase, C-terminal domain"/>
    <property type="match status" value="1"/>
</dbReference>
<dbReference type="SUPFAM" id="SSF55874">
    <property type="entry name" value="ATPase domain of HSP90 chaperone/DNA topoisomerase II/histidine kinase"/>
    <property type="match status" value="1"/>
</dbReference>
<dbReference type="InterPro" id="IPR003594">
    <property type="entry name" value="HATPase_dom"/>
</dbReference>
<dbReference type="PANTHER" id="PTHR45866:SF1">
    <property type="entry name" value="DNA GYRASE SUBUNIT B, MITOCHONDRIAL"/>
    <property type="match status" value="1"/>
</dbReference>
<dbReference type="Gene3D" id="3.40.50.670">
    <property type="match status" value="1"/>
</dbReference>